<dbReference type="InterPro" id="IPR006179">
    <property type="entry name" value="5_nucleotidase/apyrase"/>
</dbReference>
<keyword evidence="8" id="KW-1185">Reference proteome</keyword>
<evidence type="ECO:0000256" key="4">
    <source>
        <dbReference type="RuleBase" id="RU362119"/>
    </source>
</evidence>
<evidence type="ECO:0000256" key="3">
    <source>
        <dbReference type="ARBA" id="ARBA00022729"/>
    </source>
</evidence>
<feature type="signal peptide" evidence="4">
    <location>
        <begin position="1"/>
        <end position="19"/>
    </location>
</feature>
<dbReference type="STRING" id="1121279.SAMN02745887_01897"/>
<sequence length="563" mass="59109">MLRYPMLALSLLSAALLSACSSDDNPAPTQPLPATVEVKMLAFNDFHGNLKPNGNVTVPDPADPSKTISVAAGGAEYLATWIKSLKAKNPNNVVVSAGDLIGASPLLSALFHDEPTIEAMNALGLDFNAVGNHEFDEGATELLRMQNGGCHPTDGCQGKTSFAGANFKFLAANVVNETTGKPLFPAYLVKSFQGIKVAFIGMTLEGTPSIVTPTGVAGLKFLDEADTVNKLVPELKAQGIEAIVVLLHEGGAQTGLLNECKGVSGPIVDIVNRLDPAVDMVVSGHTHQAYNCEINGKLVSSAYQYGRVISEIDFTLDGKTRDVAKRKASNVVVSQDVAKDGLISQLIAKYEQLVAPLESRVVGKVAGALSRTVNAAGESVMGSVIADAQLAATSPAGFGAAKIAFMNPGGVRAELTPNAAGEVTYGQLFTTQPFGNSLVTMTLTGAQIKELLEQQFVGHSNGQTSNRILHVSKGFSYSWDSTRPAGQRVDAASIRLDGVVLDAQSNYRVTVNNYLATGGDKFVVLVQGKNTLGGKQDVDALEDYIKASSPLAVPALDRISKLQ</sequence>
<dbReference type="Pfam" id="PF00149">
    <property type="entry name" value="Metallophos"/>
    <property type="match status" value="1"/>
</dbReference>
<dbReference type="RefSeq" id="WP_308417571.1">
    <property type="nucleotide sequence ID" value="NZ_FPKR01000006.1"/>
</dbReference>
<evidence type="ECO:0000313" key="7">
    <source>
        <dbReference type="EMBL" id="SFZ76163.1"/>
    </source>
</evidence>
<proteinExistence type="inferred from homology"/>
<dbReference type="InterPro" id="IPR029052">
    <property type="entry name" value="Metallo-depent_PP-like"/>
</dbReference>
<dbReference type="PROSITE" id="PS51257">
    <property type="entry name" value="PROKAR_LIPOPROTEIN"/>
    <property type="match status" value="1"/>
</dbReference>
<keyword evidence="4" id="KW-0547">Nucleotide-binding</keyword>
<dbReference type="InterPro" id="IPR008334">
    <property type="entry name" value="5'-Nucleotdase_C"/>
</dbReference>
<feature type="domain" description="Calcineurin-like phosphoesterase" evidence="5">
    <location>
        <begin position="40"/>
        <end position="288"/>
    </location>
</feature>
<feature type="chain" id="PRO_5009365780" evidence="4">
    <location>
        <begin position="20"/>
        <end position="563"/>
    </location>
</feature>
<dbReference type="SUPFAM" id="SSF55816">
    <property type="entry name" value="5'-nucleotidase (syn. UDP-sugar hydrolase), C-terminal domain"/>
    <property type="match status" value="1"/>
</dbReference>
<dbReference type="InterPro" id="IPR004843">
    <property type="entry name" value="Calcineurin-like_PHP"/>
</dbReference>
<dbReference type="InterPro" id="IPR036907">
    <property type="entry name" value="5'-Nucleotdase_C_sf"/>
</dbReference>
<dbReference type="PANTHER" id="PTHR11575">
    <property type="entry name" value="5'-NUCLEOTIDASE-RELATED"/>
    <property type="match status" value="1"/>
</dbReference>
<comment type="subcellular location">
    <subcellularLocation>
        <location evidence="1">Secreted</location>
    </subcellularLocation>
</comment>
<dbReference type="AlphaFoldDB" id="A0A1K2HHH2"/>
<organism evidence="7 8">
    <name type="scientific">Chitinimonas taiwanensis DSM 18899</name>
    <dbReference type="NCBI Taxonomy" id="1121279"/>
    <lineage>
        <taxon>Bacteria</taxon>
        <taxon>Pseudomonadati</taxon>
        <taxon>Pseudomonadota</taxon>
        <taxon>Betaproteobacteria</taxon>
        <taxon>Neisseriales</taxon>
        <taxon>Chitinibacteraceae</taxon>
        <taxon>Chitinimonas</taxon>
    </lineage>
</organism>
<comment type="similarity">
    <text evidence="4">Belongs to the 5'-nucleotidase family.</text>
</comment>
<accession>A0A1K2HHH2</accession>
<evidence type="ECO:0000256" key="2">
    <source>
        <dbReference type="ARBA" id="ARBA00022525"/>
    </source>
</evidence>
<dbReference type="Gene3D" id="3.90.780.10">
    <property type="entry name" value="5'-Nucleotidase, C-terminal domain"/>
    <property type="match status" value="1"/>
</dbReference>
<dbReference type="PANTHER" id="PTHR11575:SF24">
    <property type="entry name" value="5'-NUCLEOTIDASE"/>
    <property type="match status" value="1"/>
</dbReference>
<evidence type="ECO:0000259" key="5">
    <source>
        <dbReference type="Pfam" id="PF00149"/>
    </source>
</evidence>
<dbReference type="GO" id="GO:0009166">
    <property type="term" value="P:nucleotide catabolic process"/>
    <property type="evidence" value="ECO:0007669"/>
    <property type="project" value="InterPro"/>
</dbReference>
<reference evidence="7 8" key="1">
    <citation type="submission" date="2016-11" db="EMBL/GenBank/DDBJ databases">
        <authorList>
            <person name="Jaros S."/>
            <person name="Januszkiewicz K."/>
            <person name="Wedrychowicz H."/>
        </authorList>
    </citation>
    <scope>NUCLEOTIDE SEQUENCE [LARGE SCALE GENOMIC DNA]</scope>
    <source>
        <strain evidence="7 8">DSM 18899</strain>
    </source>
</reference>
<dbReference type="EMBL" id="FPKR01000006">
    <property type="protein sequence ID" value="SFZ76163.1"/>
    <property type="molecule type" value="Genomic_DNA"/>
</dbReference>
<dbReference type="GO" id="GO:0005576">
    <property type="term" value="C:extracellular region"/>
    <property type="evidence" value="ECO:0007669"/>
    <property type="project" value="UniProtKB-SubCell"/>
</dbReference>
<dbReference type="Proteomes" id="UP000186513">
    <property type="component" value="Unassembled WGS sequence"/>
</dbReference>
<dbReference type="Pfam" id="PF02872">
    <property type="entry name" value="5_nucleotid_C"/>
    <property type="match status" value="1"/>
</dbReference>
<feature type="domain" description="5'-Nucleotidase C-terminal" evidence="6">
    <location>
        <begin position="361"/>
        <end position="525"/>
    </location>
</feature>
<gene>
    <name evidence="7" type="ORF">SAMN02745887_01897</name>
</gene>
<evidence type="ECO:0000256" key="1">
    <source>
        <dbReference type="ARBA" id="ARBA00004613"/>
    </source>
</evidence>
<keyword evidence="4" id="KW-0378">Hydrolase</keyword>
<dbReference type="GO" id="GO:0030288">
    <property type="term" value="C:outer membrane-bounded periplasmic space"/>
    <property type="evidence" value="ECO:0007669"/>
    <property type="project" value="TreeGrafter"/>
</dbReference>
<protein>
    <submittedName>
        <fullName evidence="7">5'-nucleotidase</fullName>
    </submittedName>
</protein>
<dbReference type="PRINTS" id="PR01607">
    <property type="entry name" value="APYRASEFAMLY"/>
</dbReference>
<evidence type="ECO:0000313" key="8">
    <source>
        <dbReference type="Proteomes" id="UP000186513"/>
    </source>
</evidence>
<dbReference type="FunFam" id="3.90.780.10:FF:000004">
    <property type="entry name" value="UDP-sugar hydrolase, putative"/>
    <property type="match status" value="1"/>
</dbReference>
<dbReference type="GO" id="GO:0008253">
    <property type="term" value="F:5'-nucleotidase activity"/>
    <property type="evidence" value="ECO:0007669"/>
    <property type="project" value="TreeGrafter"/>
</dbReference>
<dbReference type="Gene3D" id="3.60.21.10">
    <property type="match status" value="1"/>
</dbReference>
<dbReference type="GO" id="GO:0000166">
    <property type="term" value="F:nucleotide binding"/>
    <property type="evidence" value="ECO:0007669"/>
    <property type="project" value="UniProtKB-KW"/>
</dbReference>
<dbReference type="SUPFAM" id="SSF56300">
    <property type="entry name" value="Metallo-dependent phosphatases"/>
    <property type="match status" value="1"/>
</dbReference>
<keyword evidence="3 4" id="KW-0732">Signal</keyword>
<evidence type="ECO:0000259" key="6">
    <source>
        <dbReference type="Pfam" id="PF02872"/>
    </source>
</evidence>
<dbReference type="GO" id="GO:0008768">
    <property type="term" value="F:UDP-sugar diphosphatase activity"/>
    <property type="evidence" value="ECO:0007669"/>
    <property type="project" value="TreeGrafter"/>
</dbReference>
<keyword evidence="2" id="KW-0964">Secreted</keyword>
<name>A0A1K2HHH2_9NEIS</name>